<reference evidence="7 8" key="1">
    <citation type="journal article" date="2009" name="Nature">
        <title>The Sorghum bicolor genome and the diversification of grasses.</title>
        <authorList>
            <person name="Paterson A.H."/>
            <person name="Bowers J.E."/>
            <person name="Bruggmann R."/>
            <person name="Dubchak I."/>
            <person name="Grimwood J."/>
            <person name="Gundlach H."/>
            <person name="Haberer G."/>
            <person name="Hellsten U."/>
            <person name="Mitros T."/>
            <person name="Poliakov A."/>
            <person name="Schmutz J."/>
            <person name="Spannagl M."/>
            <person name="Tang H."/>
            <person name="Wang X."/>
            <person name="Wicker T."/>
            <person name="Bharti A.K."/>
            <person name="Chapman J."/>
            <person name="Feltus F.A."/>
            <person name="Gowik U."/>
            <person name="Grigoriev I.V."/>
            <person name="Lyons E."/>
            <person name="Maher C.A."/>
            <person name="Martis M."/>
            <person name="Narechania A."/>
            <person name="Otillar R.P."/>
            <person name="Penning B.W."/>
            <person name="Salamov A.A."/>
            <person name="Wang Y."/>
            <person name="Zhang L."/>
            <person name="Carpita N.C."/>
            <person name="Freeling M."/>
            <person name="Gingle A.R."/>
            <person name="Hash C.T."/>
            <person name="Keller B."/>
            <person name="Klein P."/>
            <person name="Kresovich S."/>
            <person name="McCann M.C."/>
            <person name="Ming R."/>
            <person name="Peterson D.G."/>
            <person name="Mehboob-ur-Rahman"/>
            <person name="Ware D."/>
            <person name="Westhoff P."/>
            <person name="Mayer K.F."/>
            <person name="Messing J."/>
            <person name="Rokhsar D.S."/>
        </authorList>
    </citation>
    <scope>NUCLEOTIDE SEQUENCE [LARGE SCALE GENOMIC DNA]</scope>
    <source>
        <strain evidence="8">cv. BTx623</strain>
    </source>
</reference>
<keyword evidence="2 4" id="KW-0863">Zinc-finger</keyword>
<dbReference type="InParanoid" id="A0A1B6P6T8"/>
<evidence type="ECO:0000256" key="2">
    <source>
        <dbReference type="ARBA" id="ARBA00022771"/>
    </source>
</evidence>
<dbReference type="EMBL" id="CM000768">
    <property type="protein sequence ID" value="KXG21374.1"/>
    <property type="molecule type" value="Genomic_DNA"/>
</dbReference>
<dbReference type="OrthoDB" id="693808at2759"/>
<accession>A0A1B6P6T8</accession>
<gene>
    <name evidence="7" type="ORF">SORBI_3009G053400</name>
</gene>
<reference evidence="7" key="2">
    <citation type="submission" date="2017-02" db="EMBL/GenBank/DDBJ databases">
        <title>WGS assembly of Sorghum bicolor.</title>
        <authorList>
            <person name="Paterson A."/>
            <person name="Mullet J."/>
            <person name="Bowers J."/>
            <person name="Bruggmann R."/>
            <person name="Dubchak I."/>
            <person name="Grimwood J."/>
            <person name="Gundlach H."/>
            <person name="Haberer G."/>
            <person name="Hellsten U."/>
            <person name="Mitros T."/>
            <person name="Poliakov A."/>
            <person name="Schmutz J."/>
            <person name="Spannagl M."/>
            <person name="Tang H."/>
            <person name="Wang X."/>
            <person name="Wicker T."/>
            <person name="Bharti A."/>
            <person name="Chapman J."/>
            <person name="Feltus F."/>
            <person name="Gowik U."/>
            <person name="Grigoriev I."/>
            <person name="Lyons E."/>
            <person name="Maher C."/>
            <person name="Martis M."/>
            <person name="Narechania A."/>
            <person name="Otillar R."/>
            <person name="Penning B."/>
            <person name="Salamov A."/>
            <person name="Wang Y."/>
            <person name="Zhang L."/>
            <person name="Carpita N."/>
            <person name="Freeling M."/>
            <person name="Gingle A."/>
            <person name="Hash C."/>
            <person name="Keller B."/>
            <person name="Klein P."/>
            <person name="Kresovich S."/>
            <person name="Mccann M."/>
            <person name="Ming R."/>
            <person name="Peterson D."/>
            <person name="Rahman M."/>
            <person name="Ware D."/>
            <person name="Westhoff P."/>
            <person name="Mayer K."/>
            <person name="Messing J."/>
            <person name="Sims D."/>
            <person name="Jenkins J."/>
            <person name="Shu S."/>
            <person name="Rokhsar D."/>
        </authorList>
    </citation>
    <scope>NUCLEOTIDE SEQUENCE</scope>
</reference>
<feature type="region of interest" description="Disordered" evidence="5">
    <location>
        <begin position="19"/>
        <end position="72"/>
    </location>
</feature>
<evidence type="ECO:0000313" key="8">
    <source>
        <dbReference type="Proteomes" id="UP000000768"/>
    </source>
</evidence>
<keyword evidence="1" id="KW-0479">Metal-binding</keyword>
<sequence>MSDRVDVQDSFAVRRALVQCTGGSPSPSPPLPSGSPSRSRSQEGDDTDSCCLSTPSASESEGESEMSVPDAKFETDWSDLHVVRVTRCEHGRPSVMKTVIGGKNTGRRFLGCPLEDNECAFTEWLDAP</sequence>
<evidence type="ECO:0000256" key="5">
    <source>
        <dbReference type="SAM" id="MobiDB-lite"/>
    </source>
</evidence>
<evidence type="ECO:0000256" key="4">
    <source>
        <dbReference type="PROSITE-ProRule" id="PRU01343"/>
    </source>
</evidence>
<proteinExistence type="predicted"/>
<keyword evidence="8" id="KW-1185">Reference proteome</keyword>
<evidence type="ECO:0000256" key="1">
    <source>
        <dbReference type="ARBA" id="ARBA00022723"/>
    </source>
</evidence>
<reference evidence="8" key="3">
    <citation type="journal article" date="2018" name="Plant J.">
        <title>The Sorghum bicolor reference genome: improved assembly, gene annotations, a transcriptome atlas, and signatures of genome organization.</title>
        <authorList>
            <person name="McCormick R.F."/>
            <person name="Truong S.K."/>
            <person name="Sreedasyam A."/>
            <person name="Jenkins J."/>
            <person name="Shu S."/>
            <person name="Sims D."/>
            <person name="Kennedy M."/>
            <person name="Amirebrahimi M."/>
            <person name="Weers B.D."/>
            <person name="McKinley B."/>
            <person name="Mattison A."/>
            <person name="Morishige D.T."/>
            <person name="Grimwood J."/>
            <person name="Schmutz J."/>
            <person name="Mullet J.E."/>
        </authorList>
    </citation>
    <scope>NUCLEOTIDE SEQUENCE [LARGE SCALE GENOMIC DNA]</scope>
    <source>
        <strain evidence="8">cv. BTx623</strain>
    </source>
</reference>
<dbReference type="InterPro" id="IPR010666">
    <property type="entry name" value="Znf_GRF"/>
</dbReference>
<evidence type="ECO:0000313" key="7">
    <source>
        <dbReference type="EMBL" id="KXG21374.1"/>
    </source>
</evidence>
<keyword evidence="3" id="KW-0862">Zinc</keyword>
<dbReference type="GO" id="GO:0008270">
    <property type="term" value="F:zinc ion binding"/>
    <property type="evidence" value="ECO:0007669"/>
    <property type="project" value="UniProtKB-KW"/>
</dbReference>
<dbReference type="AlphaFoldDB" id="A0A1B6P6T8"/>
<evidence type="ECO:0000256" key="3">
    <source>
        <dbReference type="ARBA" id="ARBA00022833"/>
    </source>
</evidence>
<dbReference type="PANTHER" id="PTHR35163:SF12">
    <property type="entry name" value="OS05G0134500 PROTEIN"/>
    <property type="match status" value="1"/>
</dbReference>
<evidence type="ECO:0000259" key="6">
    <source>
        <dbReference type="PROSITE" id="PS51999"/>
    </source>
</evidence>
<dbReference type="Pfam" id="PF06839">
    <property type="entry name" value="Zn_ribbon_GRF"/>
    <property type="match status" value="1"/>
</dbReference>
<organism evidence="7 8">
    <name type="scientific">Sorghum bicolor</name>
    <name type="common">Sorghum</name>
    <name type="synonym">Sorghum vulgare</name>
    <dbReference type="NCBI Taxonomy" id="4558"/>
    <lineage>
        <taxon>Eukaryota</taxon>
        <taxon>Viridiplantae</taxon>
        <taxon>Streptophyta</taxon>
        <taxon>Embryophyta</taxon>
        <taxon>Tracheophyta</taxon>
        <taxon>Spermatophyta</taxon>
        <taxon>Magnoliopsida</taxon>
        <taxon>Liliopsida</taxon>
        <taxon>Poales</taxon>
        <taxon>Poaceae</taxon>
        <taxon>PACMAD clade</taxon>
        <taxon>Panicoideae</taxon>
        <taxon>Andropogonodae</taxon>
        <taxon>Andropogoneae</taxon>
        <taxon>Sorghinae</taxon>
        <taxon>Sorghum</taxon>
    </lineage>
</organism>
<dbReference type="Gramene" id="OQU77481">
    <property type="protein sequence ID" value="OQU77481"/>
    <property type="gene ID" value="SORBI_3009G053400"/>
</dbReference>
<dbReference type="PROSITE" id="PS51999">
    <property type="entry name" value="ZF_GRF"/>
    <property type="match status" value="1"/>
</dbReference>
<feature type="domain" description="GRF-type" evidence="6">
    <location>
        <begin position="88"/>
        <end position="128"/>
    </location>
</feature>
<protein>
    <recommendedName>
        <fullName evidence="6">GRF-type domain-containing protein</fullName>
    </recommendedName>
</protein>
<dbReference type="OMA" id="NECAFTE"/>
<dbReference type="Proteomes" id="UP000000768">
    <property type="component" value="Chromosome 9"/>
</dbReference>
<dbReference type="Gramene" id="KXG21374">
    <property type="protein sequence ID" value="KXG21374"/>
    <property type="gene ID" value="SORBI_3009G053400"/>
</dbReference>
<name>A0A1B6P6T8_SORBI</name>
<dbReference type="PANTHER" id="PTHR35163">
    <property type="entry name" value="OS02G0467300 PROTEIN"/>
    <property type="match status" value="1"/>
</dbReference>
<dbReference type="EMBL" id="CM000768">
    <property type="protein sequence ID" value="OQU77481.1"/>
    <property type="molecule type" value="Genomic_DNA"/>
</dbReference>